<reference evidence="2" key="1">
    <citation type="submission" date="2022-10" db="EMBL/GenBank/DDBJ databases">
        <title>The complete genomes of actinobacterial strains from the NBC collection.</title>
        <authorList>
            <person name="Joergensen T.S."/>
            <person name="Alvarez Arevalo M."/>
            <person name="Sterndorff E.B."/>
            <person name="Faurdal D."/>
            <person name="Vuksanovic O."/>
            <person name="Mourched A.-S."/>
            <person name="Charusanti P."/>
            <person name="Shaw S."/>
            <person name="Blin K."/>
            <person name="Weber T."/>
        </authorList>
    </citation>
    <scope>NUCLEOTIDE SEQUENCE</scope>
    <source>
        <strain evidence="2">NBC_01393</strain>
    </source>
</reference>
<evidence type="ECO:0000259" key="1">
    <source>
        <dbReference type="PROSITE" id="PS50921"/>
    </source>
</evidence>
<name>A0AAU3IA15_9ACTN</name>
<dbReference type="InterPro" id="IPR036388">
    <property type="entry name" value="WH-like_DNA-bd_sf"/>
</dbReference>
<dbReference type="InterPro" id="IPR005561">
    <property type="entry name" value="ANTAR"/>
</dbReference>
<dbReference type="AlphaFoldDB" id="A0AAU3IA15"/>
<evidence type="ECO:0000313" key="2">
    <source>
        <dbReference type="EMBL" id="WTZ14565.1"/>
    </source>
</evidence>
<dbReference type="Gene3D" id="1.10.10.10">
    <property type="entry name" value="Winged helix-like DNA-binding domain superfamily/Winged helix DNA-binding domain"/>
    <property type="match status" value="1"/>
</dbReference>
<dbReference type="Pfam" id="PF03861">
    <property type="entry name" value="ANTAR"/>
    <property type="match status" value="1"/>
</dbReference>
<dbReference type="InterPro" id="IPR024189">
    <property type="entry name" value="ANTAR_transcrpt_antiterm_reg"/>
</dbReference>
<dbReference type="InterPro" id="IPR011006">
    <property type="entry name" value="CheY-like_superfamily"/>
</dbReference>
<gene>
    <name evidence="2" type="ORF">OG699_03090</name>
</gene>
<accession>A0AAU3IA15</accession>
<proteinExistence type="predicted"/>
<organism evidence="2">
    <name type="scientific">Streptomyces sp. NBC_01393</name>
    <dbReference type="NCBI Taxonomy" id="2903851"/>
    <lineage>
        <taxon>Bacteria</taxon>
        <taxon>Bacillati</taxon>
        <taxon>Actinomycetota</taxon>
        <taxon>Actinomycetes</taxon>
        <taxon>Kitasatosporales</taxon>
        <taxon>Streptomycetaceae</taxon>
        <taxon>Streptomyces</taxon>
    </lineage>
</organism>
<dbReference type="SMART" id="SM01012">
    <property type="entry name" value="ANTAR"/>
    <property type="match status" value="1"/>
</dbReference>
<sequence>MEACVTARVRELEGENIQLQEALRSHAVVDQAIGVVLALGGLTPHEGWHVLRAISQRTNVKLRNVAELVIEWARTEELPPDIRNELEQQLARVPEHRQADM</sequence>
<protein>
    <submittedName>
        <fullName evidence="2">ANTAR domain-containing protein</fullName>
    </submittedName>
</protein>
<dbReference type="EMBL" id="CP109546">
    <property type="protein sequence ID" value="WTZ14565.1"/>
    <property type="molecule type" value="Genomic_DNA"/>
</dbReference>
<feature type="domain" description="ANTAR" evidence="1">
    <location>
        <begin position="9"/>
        <end position="70"/>
    </location>
</feature>
<dbReference type="GO" id="GO:0003723">
    <property type="term" value="F:RNA binding"/>
    <property type="evidence" value="ECO:0007669"/>
    <property type="project" value="InterPro"/>
</dbReference>
<dbReference type="PIRSF" id="PIRSF010636">
    <property type="entry name" value="ANTAR_solo"/>
    <property type="match status" value="1"/>
</dbReference>
<dbReference type="SUPFAM" id="SSF52172">
    <property type="entry name" value="CheY-like"/>
    <property type="match status" value="1"/>
</dbReference>
<dbReference type="PROSITE" id="PS50921">
    <property type="entry name" value="ANTAR"/>
    <property type="match status" value="1"/>
</dbReference>